<accession>K6WQ36</accession>
<comment type="caution">
    <text evidence="1">The sequence shown here is derived from an EMBL/GenBank/DDBJ whole genome shotgun (WGS) entry which is preliminary data.</text>
</comment>
<proteinExistence type="predicted"/>
<dbReference type="STRING" id="1108045.GORHZ_034_00200"/>
<dbReference type="RefSeq" id="WP_006330277.1">
    <property type="nucleotide sequence ID" value="NZ_BAHC01000034.1"/>
</dbReference>
<evidence type="ECO:0000313" key="1">
    <source>
        <dbReference type="EMBL" id="GAB88654.1"/>
    </source>
</evidence>
<reference evidence="1 2" key="1">
    <citation type="submission" date="2012-08" db="EMBL/GenBank/DDBJ databases">
        <title>Whole genome shotgun sequence of Gordonia rhizosphera NBRC 16068.</title>
        <authorList>
            <person name="Takarada H."/>
            <person name="Isaki S."/>
            <person name="Hosoyama A."/>
            <person name="Tsuchikane K."/>
            <person name="Katsumata H."/>
            <person name="Baba S."/>
            <person name="Ohji S."/>
            <person name="Yamazaki S."/>
            <person name="Fujita N."/>
        </authorList>
    </citation>
    <scope>NUCLEOTIDE SEQUENCE [LARGE SCALE GENOMIC DNA]</scope>
    <source>
        <strain evidence="1 2">NBRC 16068</strain>
    </source>
</reference>
<gene>
    <name evidence="1" type="ORF">GORHZ_034_00200</name>
</gene>
<dbReference type="eggNOG" id="ENOG5031T9X">
    <property type="taxonomic scope" value="Bacteria"/>
</dbReference>
<dbReference type="Proteomes" id="UP000008363">
    <property type="component" value="Unassembled WGS sequence"/>
</dbReference>
<organism evidence="1 2">
    <name type="scientific">Gordonia rhizosphera NBRC 16068</name>
    <dbReference type="NCBI Taxonomy" id="1108045"/>
    <lineage>
        <taxon>Bacteria</taxon>
        <taxon>Bacillati</taxon>
        <taxon>Actinomycetota</taxon>
        <taxon>Actinomycetes</taxon>
        <taxon>Mycobacteriales</taxon>
        <taxon>Gordoniaceae</taxon>
        <taxon>Gordonia</taxon>
    </lineage>
</organism>
<dbReference type="EMBL" id="BAHC01000034">
    <property type="protein sequence ID" value="GAB88654.1"/>
    <property type="molecule type" value="Genomic_DNA"/>
</dbReference>
<dbReference type="OrthoDB" id="4774414at2"/>
<sequence length="97" mass="10562">MNIHGKSRLLTRAVAATAPATLAVLGVLGMTAPTATALPISNLQSECRQANGQWVVEYSTNSTGIRYVSGYECWYRDINGDQYVDLYDRKGNYQGTG</sequence>
<dbReference type="AlphaFoldDB" id="K6WQ36"/>
<name>K6WQ36_9ACTN</name>
<evidence type="ECO:0000313" key="2">
    <source>
        <dbReference type="Proteomes" id="UP000008363"/>
    </source>
</evidence>
<protein>
    <submittedName>
        <fullName evidence="1">Uncharacterized protein</fullName>
    </submittedName>
</protein>
<keyword evidence="2" id="KW-1185">Reference proteome</keyword>